<dbReference type="OrthoDB" id="9804819at2"/>
<feature type="domain" description="ABC transporter" evidence="7">
    <location>
        <begin position="2"/>
        <end position="228"/>
    </location>
</feature>
<evidence type="ECO:0000313" key="8">
    <source>
        <dbReference type="EMBL" id="TNM31767.1"/>
    </source>
</evidence>
<name>A0A5C4V7K7_9ACTN</name>
<feature type="transmembrane region" description="Helical" evidence="6">
    <location>
        <begin position="507"/>
        <end position="525"/>
    </location>
</feature>
<evidence type="ECO:0000256" key="5">
    <source>
        <dbReference type="SAM" id="MobiDB-lite"/>
    </source>
</evidence>
<feature type="region of interest" description="Disordered" evidence="5">
    <location>
        <begin position="332"/>
        <end position="363"/>
    </location>
</feature>
<keyword evidence="6" id="KW-0812">Transmembrane</keyword>
<dbReference type="RefSeq" id="WP_139642905.1">
    <property type="nucleotide sequence ID" value="NZ_VDGT01000005.1"/>
</dbReference>
<dbReference type="PANTHER" id="PTHR43335">
    <property type="entry name" value="ABC TRANSPORTER, ATP-BINDING PROTEIN"/>
    <property type="match status" value="1"/>
</dbReference>
<evidence type="ECO:0000256" key="1">
    <source>
        <dbReference type="ARBA" id="ARBA00005417"/>
    </source>
</evidence>
<accession>A0A5C4V7K7</accession>
<feature type="transmembrane region" description="Helical" evidence="6">
    <location>
        <begin position="674"/>
        <end position="694"/>
    </location>
</feature>
<dbReference type="InterPro" id="IPR003439">
    <property type="entry name" value="ABC_transporter-like_ATP-bd"/>
</dbReference>
<comment type="similarity">
    <text evidence="1">Belongs to the ABC transporter superfamily.</text>
</comment>
<feature type="transmembrane region" description="Helical" evidence="6">
    <location>
        <begin position="465"/>
        <end position="487"/>
    </location>
</feature>
<dbReference type="Proteomes" id="UP000311713">
    <property type="component" value="Unassembled WGS sequence"/>
</dbReference>
<dbReference type="GO" id="GO:0005524">
    <property type="term" value="F:ATP binding"/>
    <property type="evidence" value="ECO:0007669"/>
    <property type="project" value="UniProtKB-KW"/>
</dbReference>
<feature type="compositionally biased region" description="Gly residues" evidence="5">
    <location>
        <begin position="417"/>
        <end position="429"/>
    </location>
</feature>
<feature type="transmembrane region" description="Helical" evidence="6">
    <location>
        <begin position="546"/>
        <end position="572"/>
    </location>
</feature>
<feature type="region of interest" description="Disordered" evidence="5">
    <location>
        <begin position="288"/>
        <end position="316"/>
    </location>
</feature>
<dbReference type="Gene3D" id="3.40.50.300">
    <property type="entry name" value="P-loop containing nucleotide triphosphate hydrolases"/>
    <property type="match status" value="1"/>
</dbReference>
<keyword evidence="6" id="KW-0472">Membrane</keyword>
<dbReference type="GO" id="GO:0016887">
    <property type="term" value="F:ATP hydrolysis activity"/>
    <property type="evidence" value="ECO:0007669"/>
    <property type="project" value="InterPro"/>
</dbReference>
<evidence type="ECO:0000259" key="7">
    <source>
        <dbReference type="PROSITE" id="PS50893"/>
    </source>
</evidence>
<dbReference type="PROSITE" id="PS50893">
    <property type="entry name" value="ABC_TRANSPORTER_2"/>
    <property type="match status" value="1"/>
</dbReference>
<dbReference type="PANTHER" id="PTHR43335:SF4">
    <property type="entry name" value="ABC TRANSPORTER, ATP-BINDING PROTEIN"/>
    <property type="match status" value="1"/>
</dbReference>
<dbReference type="Pfam" id="PF00005">
    <property type="entry name" value="ABC_tran"/>
    <property type="match status" value="1"/>
</dbReference>
<dbReference type="AlphaFoldDB" id="A0A5C4V7K7"/>
<organism evidence="8 9">
    <name type="scientific">Streptomyces sedi</name>
    <dbReference type="NCBI Taxonomy" id="555059"/>
    <lineage>
        <taxon>Bacteria</taxon>
        <taxon>Bacillati</taxon>
        <taxon>Actinomycetota</taxon>
        <taxon>Actinomycetes</taxon>
        <taxon>Kitasatosporales</taxon>
        <taxon>Streptomycetaceae</taxon>
        <taxon>Streptomyces</taxon>
    </lineage>
</organism>
<evidence type="ECO:0000256" key="3">
    <source>
        <dbReference type="ARBA" id="ARBA00022741"/>
    </source>
</evidence>
<keyword evidence="4 8" id="KW-0067">ATP-binding</keyword>
<gene>
    <name evidence="8" type="ORF">FH715_09525</name>
</gene>
<keyword evidence="9" id="KW-1185">Reference proteome</keyword>
<evidence type="ECO:0000256" key="6">
    <source>
        <dbReference type="SAM" id="Phobius"/>
    </source>
</evidence>
<feature type="compositionally biased region" description="Basic and acidic residues" evidence="5">
    <location>
        <begin position="299"/>
        <end position="316"/>
    </location>
</feature>
<keyword evidence="6" id="KW-1133">Transmembrane helix</keyword>
<feature type="transmembrane region" description="Helical" evidence="6">
    <location>
        <begin position="584"/>
        <end position="603"/>
    </location>
</feature>
<dbReference type="SMART" id="SM00382">
    <property type="entry name" value="AAA"/>
    <property type="match status" value="1"/>
</dbReference>
<dbReference type="InterPro" id="IPR003593">
    <property type="entry name" value="AAA+_ATPase"/>
</dbReference>
<keyword evidence="2" id="KW-0813">Transport</keyword>
<reference evidence="8 9" key="1">
    <citation type="submission" date="2019-06" db="EMBL/GenBank/DDBJ databases">
        <title>Draft genome of Streptomyces sedi sp. JCM16909.</title>
        <authorList>
            <person name="Klykleung N."/>
            <person name="Tanasupawat S."/>
            <person name="Kudo T."/>
            <person name="Yuki M."/>
            <person name="Ohkuma M."/>
        </authorList>
    </citation>
    <scope>NUCLEOTIDE SEQUENCE [LARGE SCALE GENOMIC DNA]</scope>
    <source>
        <strain evidence="8 9">JCM 16909</strain>
    </source>
</reference>
<sequence>MIQTIGLTSASRRGRPLAVDDLTFEAGAGEVTVLLGPSGAGKSTALRLMLQLAPGRGVALFRGRSLSRMPQPQREIGTLLGDVPGHPRRSAVGHLRMLAAAAGVPAGRADEVLEVVGLTGLAGQRLGRFSRGMDRRLGLAAALLGDPHTLVLDDPESGLSPRERGWAQGLLRGYAEQGGTVLMTATDAMEAARVADRVVSVDGGRLVADQRIADFRRTRLRPRVAVRSPHAERLATVLQHRLRATAPVEVVREAGNRLSVYGSDLATVGEIAHQHRIVVHQLADEIGDAGDRAPIGPLRRADGRPDDAGGAHRGQEPKTVVLVPRVEASTSAVTEVGGAEETVPAGEGEVAPSEELEGGTATTRPRTAAPVAVTASAVIGSGAGSSRAPTGTAVDTLPPPARERLASAPAARDGAGPESGAGALAGGGRVTVRPGLPPALPALPPPGPGWPLRYELRRWSGTGTAWWVMALALFAGLVVAVALAWTGSPPPERLLSGWAEPLPLPPAAAAAGVLGALAFGQEFRFPALAHSSRQVPRRLSLLAGKLAVCGVAALLLCAAAIAVNSAALTLLLGTRGPTPESWPSAFESTAALSVGCAWAGLLAAGVFRSALVGVGAVAAVPLALAPALRMVPDSPIGRELEGLPERLTALTTLPFASLLDRWLTASVRLAAQPLGWALALALAALLCGYALVGLRRVRR</sequence>
<evidence type="ECO:0000313" key="9">
    <source>
        <dbReference type="Proteomes" id="UP000311713"/>
    </source>
</evidence>
<evidence type="ECO:0000256" key="4">
    <source>
        <dbReference type="ARBA" id="ARBA00022840"/>
    </source>
</evidence>
<feature type="region of interest" description="Disordered" evidence="5">
    <location>
        <begin position="406"/>
        <end position="430"/>
    </location>
</feature>
<feature type="transmembrane region" description="Helical" evidence="6">
    <location>
        <begin position="610"/>
        <end position="628"/>
    </location>
</feature>
<evidence type="ECO:0000256" key="2">
    <source>
        <dbReference type="ARBA" id="ARBA00022448"/>
    </source>
</evidence>
<dbReference type="SUPFAM" id="SSF52540">
    <property type="entry name" value="P-loop containing nucleoside triphosphate hydrolases"/>
    <property type="match status" value="1"/>
</dbReference>
<protein>
    <submittedName>
        <fullName evidence="8">ATP-binding cassette domain-containing protein</fullName>
    </submittedName>
</protein>
<dbReference type="EMBL" id="VDGT01000005">
    <property type="protein sequence ID" value="TNM31767.1"/>
    <property type="molecule type" value="Genomic_DNA"/>
</dbReference>
<keyword evidence="3" id="KW-0547">Nucleotide-binding</keyword>
<proteinExistence type="inferred from homology"/>
<dbReference type="InterPro" id="IPR027417">
    <property type="entry name" value="P-loop_NTPase"/>
</dbReference>
<feature type="region of interest" description="Disordered" evidence="5">
    <location>
        <begin position="381"/>
        <end position="400"/>
    </location>
</feature>
<comment type="caution">
    <text evidence="8">The sequence shown here is derived from an EMBL/GenBank/DDBJ whole genome shotgun (WGS) entry which is preliminary data.</text>
</comment>